<dbReference type="GO" id="GO:0000977">
    <property type="term" value="F:RNA polymerase II transcription regulatory region sequence-specific DNA binding"/>
    <property type="evidence" value="ECO:0007669"/>
    <property type="project" value="TreeGrafter"/>
</dbReference>
<dbReference type="GO" id="GO:2000134">
    <property type="term" value="P:negative regulation of G1/S transition of mitotic cell cycle"/>
    <property type="evidence" value="ECO:0007669"/>
    <property type="project" value="TreeGrafter"/>
</dbReference>
<evidence type="ECO:0000256" key="6">
    <source>
        <dbReference type="ARBA" id="ARBA00023242"/>
    </source>
</evidence>
<protein>
    <submittedName>
        <fullName evidence="11">Uncharacterized protein</fullName>
    </submittedName>
</protein>
<evidence type="ECO:0000256" key="2">
    <source>
        <dbReference type="ARBA" id="ARBA00009475"/>
    </source>
</evidence>
<dbReference type="InterPro" id="IPR036915">
    <property type="entry name" value="Cyclin-like_sf"/>
</dbReference>
<evidence type="ECO:0000313" key="12">
    <source>
        <dbReference type="Proteomes" id="UP001177023"/>
    </source>
</evidence>
<proteinExistence type="inferred from homology"/>
<keyword evidence="12" id="KW-1185">Reference proteome</keyword>
<feature type="domain" description="Cyclin-like" evidence="8">
    <location>
        <begin position="983"/>
        <end position="1090"/>
    </location>
</feature>
<feature type="domain" description="Retinoblastoma-associated protein N-terminal" evidence="9">
    <location>
        <begin position="425"/>
        <end position="556"/>
    </location>
</feature>
<evidence type="ECO:0000259" key="9">
    <source>
        <dbReference type="SMART" id="SM01367"/>
    </source>
</evidence>
<dbReference type="InterPro" id="IPR013763">
    <property type="entry name" value="Cyclin-like_dom"/>
</dbReference>
<dbReference type="Gene3D" id="1.10.472.10">
    <property type="entry name" value="Cyclin-like"/>
    <property type="match status" value="2"/>
</dbReference>
<keyword evidence="4" id="KW-0805">Transcription regulation</keyword>
<evidence type="ECO:0000259" key="8">
    <source>
        <dbReference type="SMART" id="SM00385"/>
    </source>
</evidence>
<comment type="similarity">
    <text evidence="2">Belongs to the retinoblastoma protein (RB) family.</text>
</comment>
<dbReference type="GO" id="GO:0030154">
    <property type="term" value="P:cell differentiation"/>
    <property type="evidence" value="ECO:0007669"/>
    <property type="project" value="TreeGrafter"/>
</dbReference>
<evidence type="ECO:0000256" key="3">
    <source>
        <dbReference type="ARBA" id="ARBA00022491"/>
    </source>
</evidence>
<dbReference type="Pfam" id="PF01858">
    <property type="entry name" value="RB_A"/>
    <property type="match status" value="1"/>
</dbReference>
<dbReference type="EMBL" id="CATQJA010002593">
    <property type="protein sequence ID" value="CAJ0572218.1"/>
    <property type="molecule type" value="Genomic_DNA"/>
</dbReference>
<evidence type="ECO:0000259" key="10">
    <source>
        <dbReference type="SMART" id="SM01368"/>
    </source>
</evidence>
<dbReference type="SMART" id="SM01367">
    <property type="entry name" value="DUF3452"/>
    <property type="match status" value="1"/>
</dbReference>
<keyword evidence="7" id="KW-0131">Cell cycle</keyword>
<evidence type="ECO:0000256" key="1">
    <source>
        <dbReference type="ARBA" id="ARBA00004123"/>
    </source>
</evidence>
<comment type="subcellular location">
    <subcellularLocation>
        <location evidence="1">Nucleus</location>
    </subcellularLocation>
</comment>
<comment type="caution">
    <text evidence="11">The sequence shown here is derived from an EMBL/GenBank/DDBJ whole genome shotgun (WGS) entry which is preliminary data.</text>
</comment>
<dbReference type="GO" id="GO:0005634">
    <property type="term" value="C:nucleus"/>
    <property type="evidence" value="ECO:0007669"/>
    <property type="project" value="UniProtKB-SubCell"/>
</dbReference>
<feature type="domain" description="Retinoblastoma-associated protein A-box" evidence="10">
    <location>
        <begin position="731"/>
        <end position="928"/>
    </location>
</feature>
<dbReference type="PANTHER" id="PTHR13742">
    <property type="entry name" value="RETINOBLASTOMA-ASSOCIATED PROTEIN RB -RELATED"/>
    <property type="match status" value="1"/>
</dbReference>
<gene>
    <name evidence="11" type="ORF">MSPICULIGERA_LOCUS10609</name>
</gene>
<dbReference type="GO" id="GO:0000785">
    <property type="term" value="C:chromatin"/>
    <property type="evidence" value="ECO:0007669"/>
    <property type="project" value="TreeGrafter"/>
</dbReference>
<sequence length="1190" mass="137739">MDCTEMGYQKGLRFRNLPKQCHQLVLSRVALQALVKLRYVNKIFYNRSLLAMVMNMRWLEFRCEFSDKNLALRWHGENGNLVVMFTTRRSLASVEPFEDPPTQVVHRQPWRERKIESAFNYVFNYRSREQVQHMLGIYPKKSMVARMVLDIPRMGRCPNHSASRQRCDCPTDMTNMHGLFGNHPFVEILSLAEYPRKSWNYMLDVISAAIAKLDVNDKSRRLIAFSAIELCYLDRRKKARRTHGLFPEVGRRLEGVLSDRWQLFSAIIVDGDFKIIQGLRCRSDYVLPTLYQEYVGAVSIPNPGNKSVSFYDYLTHRSISKKHPMSSPNDVAEEVTIEEQPTGSFVEVERDEEKPGSPLDEFLCDGSINAPTVTFIDFCEAIDPTLEEDVKYRVWCFYEWITSAVTLTGPEMPWIAASFFATQHLKKKVRDMPKFRYTLCEVLDAGKLSVIDLFDRLNRIAPIFGGTVTTKLMTLSRRLQNTLSVSVTIFRKFLKIFRFVFARPEAQTVDALQPRVFRMIWYLYLMTRKQLPAGSSSDLLICFDALLCCFDLVVRDLDCFDLQHTFTQEFVQGSSGEGEQILSCLCAQFDGAALDAKHFKVHVFEKIIYEKMNLQWPLNIIDNGDNYIGDFDVAYDQQLRQKGEFDERLFLPEHFEIIYDADYDAAPLEMLRRAELSDWSIDTNLLVRVSTQACLERVEKMKLKPHVAQGNVIQKYVMASDQFCPRMGNELPTFTAKVLEALIPRGWTLEGSQLMSCFAEYEDDPMPIIKDSVRTLTNKFSKRVAQEKNKSTDGIPDPEITSNLAMHRALVEELFYHLLERIIVAEREKMAAYKEADLSLIARKQEFIASLFAVTLELVLAANKSTRKFPWALEALGLPAIHFYKIIEVVVRSEPALSREMARHLNRIEESVFEELAWSFESPLWNHLAQRADAIPSCNTVWSGEMRSEFYSPAKRMRTEEDGVPSSKAMNNFFRKLYFIASNRLVDICERLNLNEQAKSRVWTLFEYILKTETNLLAGRHLDQNLMCAVYIIGKVLNLEITFNKIMETYRSLPSAQERVFRYVTVETEVPLDDVLSQFLVKPNEALMHAIETRQSIVNSEKVNIIEYYNRVFWPRVDNFVRRMDDPQFSVRRQPMPMLRQYNVTPLKKMITDRISVQTVQPGPKKTTKITYRPVGRGGGAAVRTLTRVR</sequence>
<name>A0AA36FXX7_9BILA</name>
<dbReference type="SUPFAM" id="SSF47954">
    <property type="entry name" value="Cyclin-like"/>
    <property type="match status" value="2"/>
</dbReference>
<dbReference type="Gene3D" id="1.10.472.140">
    <property type="match status" value="1"/>
</dbReference>
<evidence type="ECO:0000313" key="11">
    <source>
        <dbReference type="EMBL" id="CAJ0572218.1"/>
    </source>
</evidence>
<dbReference type="AlphaFoldDB" id="A0AA36FXX7"/>
<feature type="non-terminal residue" evidence="11">
    <location>
        <position position="1"/>
    </location>
</feature>
<dbReference type="SMART" id="SM01368">
    <property type="entry name" value="RB_A"/>
    <property type="match status" value="1"/>
</dbReference>
<dbReference type="SMART" id="SM00385">
    <property type="entry name" value="CYCLIN"/>
    <property type="match status" value="1"/>
</dbReference>
<evidence type="ECO:0000256" key="4">
    <source>
        <dbReference type="ARBA" id="ARBA00023015"/>
    </source>
</evidence>
<dbReference type="Pfam" id="PF11934">
    <property type="entry name" value="DUF3452"/>
    <property type="match status" value="1"/>
</dbReference>
<dbReference type="GO" id="GO:0006357">
    <property type="term" value="P:regulation of transcription by RNA polymerase II"/>
    <property type="evidence" value="ECO:0007669"/>
    <property type="project" value="InterPro"/>
</dbReference>
<accession>A0AA36FXX7</accession>
<dbReference type="InterPro" id="IPR028309">
    <property type="entry name" value="RB_fam"/>
</dbReference>
<dbReference type="GO" id="GO:0005667">
    <property type="term" value="C:transcription regulator complex"/>
    <property type="evidence" value="ECO:0007669"/>
    <property type="project" value="TreeGrafter"/>
</dbReference>
<evidence type="ECO:0000256" key="7">
    <source>
        <dbReference type="ARBA" id="ARBA00023306"/>
    </source>
</evidence>
<dbReference type="CDD" id="cd20548">
    <property type="entry name" value="CYCLIN_RB-like"/>
    <property type="match status" value="1"/>
</dbReference>
<reference evidence="11" key="1">
    <citation type="submission" date="2023-06" db="EMBL/GenBank/DDBJ databases">
        <authorList>
            <person name="Delattre M."/>
        </authorList>
    </citation>
    <scope>NUCLEOTIDE SEQUENCE</scope>
    <source>
        <strain evidence="11">AF72</strain>
    </source>
</reference>
<keyword evidence="3" id="KW-0678">Repressor</keyword>
<keyword evidence="6" id="KW-0539">Nucleus</keyword>
<organism evidence="11 12">
    <name type="scientific">Mesorhabditis spiculigera</name>
    <dbReference type="NCBI Taxonomy" id="96644"/>
    <lineage>
        <taxon>Eukaryota</taxon>
        <taxon>Metazoa</taxon>
        <taxon>Ecdysozoa</taxon>
        <taxon>Nematoda</taxon>
        <taxon>Chromadorea</taxon>
        <taxon>Rhabditida</taxon>
        <taxon>Rhabditina</taxon>
        <taxon>Rhabditomorpha</taxon>
        <taxon>Rhabditoidea</taxon>
        <taxon>Rhabditidae</taxon>
        <taxon>Mesorhabditinae</taxon>
        <taxon>Mesorhabditis</taxon>
    </lineage>
</organism>
<keyword evidence="5" id="KW-0804">Transcription</keyword>
<dbReference type="Proteomes" id="UP001177023">
    <property type="component" value="Unassembled WGS sequence"/>
</dbReference>
<dbReference type="InterPro" id="IPR002720">
    <property type="entry name" value="RB_A"/>
</dbReference>
<dbReference type="PANTHER" id="PTHR13742:SF17">
    <property type="entry name" value="RE32990P-RELATED"/>
    <property type="match status" value="1"/>
</dbReference>
<dbReference type="InterPro" id="IPR024599">
    <property type="entry name" value="RB_N"/>
</dbReference>
<evidence type="ECO:0000256" key="5">
    <source>
        <dbReference type="ARBA" id="ARBA00023163"/>
    </source>
</evidence>
<dbReference type="InterPro" id="IPR002719">
    <property type="entry name" value="RB_B"/>
</dbReference>
<dbReference type="Pfam" id="PF01857">
    <property type="entry name" value="RB_B"/>
    <property type="match status" value="1"/>
</dbReference>